<accession>A0A9Q1MUW3</accession>
<evidence type="ECO:0000313" key="2">
    <source>
        <dbReference type="Proteomes" id="UP001152561"/>
    </source>
</evidence>
<comment type="caution">
    <text evidence="1">The sequence shown here is derived from an EMBL/GenBank/DDBJ whole genome shotgun (WGS) entry which is preliminary data.</text>
</comment>
<dbReference type="Proteomes" id="UP001152561">
    <property type="component" value="Unassembled WGS sequence"/>
</dbReference>
<gene>
    <name evidence="1" type="ORF">K7X08_019256</name>
</gene>
<dbReference type="EMBL" id="JAJAGQ010000003">
    <property type="protein sequence ID" value="KAJ8567048.1"/>
    <property type="molecule type" value="Genomic_DNA"/>
</dbReference>
<keyword evidence="2" id="KW-1185">Reference proteome</keyword>
<name>A0A9Q1MUW3_9SOLA</name>
<organism evidence="1 2">
    <name type="scientific">Anisodus acutangulus</name>
    <dbReference type="NCBI Taxonomy" id="402998"/>
    <lineage>
        <taxon>Eukaryota</taxon>
        <taxon>Viridiplantae</taxon>
        <taxon>Streptophyta</taxon>
        <taxon>Embryophyta</taxon>
        <taxon>Tracheophyta</taxon>
        <taxon>Spermatophyta</taxon>
        <taxon>Magnoliopsida</taxon>
        <taxon>eudicotyledons</taxon>
        <taxon>Gunneridae</taxon>
        <taxon>Pentapetalae</taxon>
        <taxon>asterids</taxon>
        <taxon>lamiids</taxon>
        <taxon>Solanales</taxon>
        <taxon>Solanaceae</taxon>
        <taxon>Solanoideae</taxon>
        <taxon>Hyoscyameae</taxon>
        <taxon>Anisodus</taxon>
    </lineage>
</organism>
<reference evidence="2" key="1">
    <citation type="journal article" date="2023" name="Proc. Natl. Acad. Sci. U.S.A.">
        <title>Genomic and structural basis for evolution of tropane alkaloid biosynthesis.</title>
        <authorList>
            <person name="Wanga Y.-J."/>
            <person name="Taina T."/>
            <person name="Yua J.-Y."/>
            <person name="Lia J."/>
            <person name="Xua B."/>
            <person name="Chenc J."/>
            <person name="D'Auriad J.C."/>
            <person name="Huanga J.-P."/>
            <person name="Huanga S.-X."/>
        </authorList>
    </citation>
    <scope>NUCLEOTIDE SEQUENCE [LARGE SCALE GENOMIC DNA]</scope>
    <source>
        <strain evidence="2">cv. KIB-2019</strain>
    </source>
</reference>
<dbReference type="AlphaFoldDB" id="A0A9Q1MUW3"/>
<dbReference type="OrthoDB" id="1305201at2759"/>
<proteinExistence type="predicted"/>
<sequence length="131" mass="14695">MVNVDLLFHHGGEWITHMVHTWKEYDYDILSYLDLVEEFVSELGYVGVQQLVVCGPSGRYYEVEDDVGIRTLFALVSDKFSVINVFVVDENELGFSVPNIVDHLETETANAEVVEVVSDCSSGENSETEDG</sequence>
<evidence type="ECO:0000313" key="1">
    <source>
        <dbReference type="EMBL" id="KAJ8567048.1"/>
    </source>
</evidence>
<protein>
    <submittedName>
        <fullName evidence="1">Uncharacterized protein</fullName>
    </submittedName>
</protein>